<sequence length="160" mass="17971">MKIECKKVIGFGNRIEQSRKNAKLSRSEVCDALGGIAISTLQAWEADTREPPISKLMALSQILNVEPCYLLTGERHSQSLNVTREPQPVYATKPQTEEGEVVVIKAKLQEAIETLEEVLEITQREMKPAGKAQMVWAFYELLTQEKSEKEKMVGLLKLVA</sequence>
<dbReference type="KEGG" id="mhaq:WC39_13475"/>
<dbReference type="OrthoDB" id="5959816at2"/>
<dbReference type="EMBL" id="VAJI01000024">
    <property type="protein sequence ID" value="TRB35927.1"/>
    <property type="molecule type" value="Genomic_DNA"/>
</dbReference>
<dbReference type="EMBL" id="VAJB01000023">
    <property type="protein sequence ID" value="TRB73565.1"/>
    <property type="molecule type" value="Genomic_DNA"/>
</dbReference>
<organism evidence="3 4">
    <name type="scientific">Mannheimia haemolytica</name>
    <name type="common">Pasteurella haemolytica</name>
    <dbReference type="NCBI Taxonomy" id="75985"/>
    <lineage>
        <taxon>Bacteria</taxon>
        <taxon>Pseudomonadati</taxon>
        <taxon>Pseudomonadota</taxon>
        <taxon>Gammaproteobacteria</taxon>
        <taxon>Pasteurellales</taxon>
        <taxon>Pasteurellaceae</taxon>
        <taxon>Mannheimia</taxon>
    </lineage>
</organism>
<evidence type="ECO:0000313" key="5">
    <source>
        <dbReference type="Proteomes" id="UP000318394"/>
    </source>
</evidence>
<reference evidence="4 5" key="1">
    <citation type="journal article" date="2019" name="Vet. Microbiol.">
        <title>Genetic characterization of susceptible and multi-drug resistant Mannheimia haemolytica isolated from high-risk stocker calves prior to and after antimicrobial metaphylaxis.</title>
        <authorList>
            <person name="Snyder E.R."/>
            <person name="Alvarez-Narvaez S."/>
            <person name="Credille B.C."/>
        </authorList>
    </citation>
    <scope>NUCLEOTIDE SEQUENCE [LARGE SCALE GENOMIC DNA]</scope>
    <source>
        <strain evidence="3 4">UGA-R5-128-1</strain>
        <strain evidence="2 5">UGA-R7-163-1</strain>
    </source>
</reference>
<comment type="caution">
    <text evidence="3">The sequence shown here is derived from an EMBL/GenBank/DDBJ whole genome shotgun (WGS) entry which is preliminary data.</text>
</comment>
<dbReference type="Pfam" id="PF01381">
    <property type="entry name" value="HTH_3"/>
    <property type="match status" value="1"/>
</dbReference>
<dbReference type="InterPro" id="IPR010982">
    <property type="entry name" value="Lambda_DNA-bd_dom_sf"/>
</dbReference>
<accession>A0A547EJE4</accession>
<dbReference type="SUPFAM" id="SSF47413">
    <property type="entry name" value="lambda repressor-like DNA-binding domains"/>
    <property type="match status" value="1"/>
</dbReference>
<dbReference type="AlphaFoldDB" id="A0A547EJE4"/>
<proteinExistence type="predicted"/>
<evidence type="ECO:0000259" key="1">
    <source>
        <dbReference type="PROSITE" id="PS50943"/>
    </source>
</evidence>
<dbReference type="KEGG" id="mhay:VK67_13480"/>
<evidence type="ECO:0000313" key="4">
    <source>
        <dbReference type="Proteomes" id="UP000315164"/>
    </source>
</evidence>
<name>A0A547EJE4_MANHA</name>
<dbReference type="SMART" id="SM00530">
    <property type="entry name" value="HTH_XRE"/>
    <property type="match status" value="1"/>
</dbReference>
<dbReference type="Gene3D" id="1.10.260.40">
    <property type="entry name" value="lambda repressor-like DNA-binding domains"/>
    <property type="match status" value="1"/>
</dbReference>
<gene>
    <name evidence="3" type="ORF">FEA53_10055</name>
    <name evidence="2" type="ORF">FEB89_10155</name>
</gene>
<dbReference type="PROSITE" id="PS50943">
    <property type="entry name" value="HTH_CROC1"/>
    <property type="match status" value="1"/>
</dbReference>
<evidence type="ECO:0000313" key="3">
    <source>
        <dbReference type="EMBL" id="TRB73565.1"/>
    </source>
</evidence>
<dbReference type="Proteomes" id="UP000318394">
    <property type="component" value="Unassembled WGS sequence"/>
</dbReference>
<protein>
    <submittedName>
        <fullName evidence="3">Helix-turn-helix domain-containing protein</fullName>
    </submittedName>
</protein>
<dbReference type="CDD" id="cd00093">
    <property type="entry name" value="HTH_XRE"/>
    <property type="match status" value="1"/>
</dbReference>
<feature type="domain" description="HTH cro/C1-type" evidence="1">
    <location>
        <begin position="15"/>
        <end position="70"/>
    </location>
</feature>
<dbReference type="Proteomes" id="UP000315164">
    <property type="component" value="Unassembled WGS sequence"/>
</dbReference>
<keyword evidence="5" id="KW-1185">Reference proteome</keyword>
<dbReference type="RefSeq" id="WP_006249608.1">
    <property type="nucleotide sequence ID" value="NZ_CP017491.1"/>
</dbReference>
<dbReference type="InterPro" id="IPR001387">
    <property type="entry name" value="Cro/C1-type_HTH"/>
</dbReference>
<evidence type="ECO:0000313" key="2">
    <source>
        <dbReference type="EMBL" id="TRB35927.1"/>
    </source>
</evidence>
<dbReference type="GO" id="GO:0003677">
    <property type="term" value="F:DNA binding"/>
    <property type="evidence" value="ECO:0007669"/>
    <property type="project" value="InterPro"/>
</dbReference>